<evidence type="ECO:0000313" key="2">
    <source>
        <dbReference type="EMBL" id="KAK3282427.1"/>
    </source>
</evidence>
<dbReference type="Proteomes" id="UP001190700">
    <property type="component" value="Unassembled WGS sequence"/>
</dbReference>
<dbReference type="EMBL" id="LGRX02003321">
    <property type="protein sequence ID" value="KAK3282427.1"/>
    <property type="molecule type" value="Genomic_DNA"/>
</dbReference>
<dbReference type="GO" id="GO:0052636">
    <property type="term" value="F:arabinosyltransferase activity"/>
    <property type="evidence" value="ECO:0007669"/>
    <property type="project" value="TreeGrafter"/>
</dbReference>
<dbReference type="AlphaFoldDB" id="A0AAE0GQG3"/>
<dbReference type="Pfam" id="PF03407">
    <property type="entry name" value="Nucleotid_trans"/>
    <property type="match status" value="1"/>
</dbReference>
<dbReference type="PANTHER" id="PTHR46936:SF1">
    <property type="entry name" value="ARABINOSYLTRANSFERASE XEG113"/>
    <property type="match status" value="1"/>
</dbReference>
<gene>
    <name evidence="2" type="ORF">CYMTET_9838</name>
</gene>
<dbReference type="GO" id="GO:0052325">
    <property type="term" value="P:cell wall pectin biosynthetic process"/>
    <property type="evidence" value="ECO:0007669"/>
    <property type="project" value="TreeGrafter"/>
</dbReference>
<protein>
    <recommendedName>
        <fullName evidence="1">Nucleotide-diphospho-sugar transferase domain-containing protein</fullName>
    </recommendedName>
</protein>
<feature type="domain" description="Nucleotide-diphospho-sugar transferase" evidence="1">
    <location>
        <begin position="128"/>
        <end position="317"/>
    </location>
</feature>
<evidence type="ECO:0000259" key="1">
    <source>
        <dbReference type="Pfam" id="PF03407"/>
    </source>
</evidence>
<keyword evidence="3" id="KW-1185">Reference proteome</keyword>
<dbReference type="InterPro" id="IPR053250">
    <property type="entry name" value="Glycosyltransferase_77"/>
</dbReference>
<dbReference type="InterPro" id="IPR005069">
    <property type="entry name" value="Nucl-diP-sugar_transferase"/>
</dbReference>
<dbReference type="GO" id="GO:0005794">
    <property type="term" value="C:Golgi apparatus"/>
    <property type="evidence" value="ECO:0007669"/>
    <property type="project" value="TreeGrafter"/>
</dbReference>
<evidence type="ECO:0000313" key="3">
    <source>
        <dbReference type="Proteomes" id="UP001190700"/>
    </source>
</evidence>
<dbReference type="PANTHER" id="PTHR46936">
    <property type="entry name" value="ARABINOSYLTRANSFERASE XEG113"/>
    <property type="match status" value="1"/>
</dbReference>
<proteinExistence type="predicted"/>
<comment type="caution">
    <text evidence="2">The sequence shown here is derived from an EMBL/GenBank/DDBJ whole genome shotgun (WGS) entry which is preliminary data.</text>
</comment>
<accession>A0AAE0GQG3</accession>
<name>A0AAE0GQG3_9CHLO</name>
<organism evidence="2 3">
    <name type="scientific">Cymbomonas tetramitiformis</name>
    <dbReference type="NCBI Taxonomy" id="36881"/>
    <lineage>
        <taxon>Eukaryota</taxon>
        <taxon>Viridiplantae</taxon>
        <taxon>Chlorophyta</taxon>
        <taxon>Pyramimonadophyceae</taxon>
        <taxon>Pyramimonadales</taxon>
        <taxon>Pyramimonadaceae</taxon>
        <taxon>Cymbomonas</taxon>
    </lineage>
</organism>
<sequence length="645" mass="71786">MLLSTDGVRRLTLADVVAFAAQNKKAHRCTGQEKSHDLAASCVEQHPPDLSVALKGIEVGTTLFVTFSDVRYVDFMHNWVAHCRAAMLGPLIIGAMDMEVLKVAAHLGVRVFAMWHTIKDFGFGAQIGAIGALLDLGFDVLMSDVDTVWLRDPSDWFAADEFVRSAHLLISSDCLSSSEEDEKKVCAHSAFNIGVMLWRQGPVTRRVLAEWTERVLHKRDKGIASYMEEQNALNWVLRGDQGERLFPLQLLARERSGVQPTANGTVLIVRAPYGVVHVALLPVRLFANGHVYFVAQEPQRRGLSVYVVHATFQTGGSRPSQALGKRQRLREHGLWLADPPEHFYETDRRFLTYHSSAPPPQPKMPQRGLARHMQVAGYHLRALRNALGLALALNRTLVLPWWECHCDRHWTPISAGSHCSIPGSPLKMPFTCPMDHLVDLRLWENLTSNPTPHILAGSAAGARALPQVRERGLLGSYHLARLRHGNPLHWVEVRHTPTDQTEMAVASASEWLPVQVRGDKVLEKKVASMSWTVALSDVQAREKVNAANVSDIDVLYFSSMEDTFCGFEDAATENWFNRLTLGGSEAPMGGGESRGLLNADAWCCQHISGSVRNRRTNRRMTVPFPMPVPLNSRSTCPSLSSNWSR</sequence>
<reference evidence="2 3" key="1">
    <citation type="journal article" date="2015" name="Genome Biol. Evol.">
        <title>Comparative Genomics of a Bacterivorous Green Alga Reveals Evolutionary Causalities and Consequences of Phago-Mixotrophic Mode of Nutrition.</title>
        <authorList>
            <person name="Burns J.A."/>
            <person name="Paasch A."/>
            <person name="Narechania A."/>
            <person name="Kim E."/>
        </authorList>
    </citation>
    <scope>NUCLEOTIDE SEQUENCE [LARGE SCALE GENOMIC DNA]</scope>
    <source>
        <strain evidence="2 3">PLY_AMNH</strain>
    </source>
</reference>